<comment type="caution">
    <text evidence="1">The sequence shown here is derived from an EMBL/GenBank/DDBJ whole genome shotgun (WGS) entry which is preliminary data.</text>
</comment>
<dbReference type="RefSeq" id="WP_120084721.1">
    <property type="nucleotide sequence ID" value="NZ_QMDW01000010.1"/>
</dbReference>
<evidence type="ECO:0000313" key="1">
    <source>
        <dbReference type="EMBL" id="RJX49525.1"/>
    </source>
</evidence>
<organism evidence="1 2">
    <name type="scientific">Halonotius pteroides</name>
    <dbReference type="NCBI Taxonomy" id="268735"/>
    <lineage>
        <taxon>Archaea</taxon>
        <taxon>Methanobacteriati</taxon>
        <taxon>Methanobacteriota</taxon>
        <taxon>Stenosarchaea group</taxon>
        <taxon>Halobacteria</taxon>
        <taxon>Halobacteriales</taxon>
        <taxon>Haloferacaceae</taxon>
        <taxon>Halonotius</taxon>
    </lineage>
</organism>
<gene>
    <name evidence="1" type="ORF">DP106_08640</name>
</gene>
<dbReference type="InterPro" id="IPR045397">
    <property type="entry name" value="TumE-like"/>
</dbReference>
<dbReference type="OrthoDB" id="294990at2157"/>
<protein>
    <submittedName>
        <fullName evidence="1">Uncharacterized protein</fullName>
    </submittedName>
</protein>
<proteinExistence type="predicted"/>
<reference evidence="1 2" key="1">
    <citation type="submission" date="2018-06" db="EMBL/GenBank/DDBJ databases">
        <title>Halonotius sp. F13-13 a new haloarchaeeon isolated from a solar saltern from Isla Cristina, Huelva, Spain.</title>
        <authorList>
            <person name="Duran-Viseras A."/>
            <person name="Sanchez-Porro C."/>
            <person name="Ventosa A."/>
        </authorList>
    </citation>
    <scope>NUCLEOTIDE SEQUENCE [LARGE SCALE GENOMIC DNA]</scope>
    <source>
        <strain evidence="1 2">CECT 7525</strain>
    </source>
</reference>
<dbReference type="Proteomes" id="UP000281564">
    <property type="component" value="Unassembled WGS sequence"/>
</dbReference>
<keyword evidence="2" id="KW-1185">Reference proteome</keyword>
<dbReference type="EMBL" id="QMDW01000010">
    <property type="protein sequence ID" value="RJX49525.1"/>
    <property type="molecule type" value="Genomic_DNA"/>
</dbReference>
<sequence length="112" mass="12885">MNLTDDELDGFTFRKRYADGTFIRLMIRRTAADAYPSGWRYALHYGAVAPDAVDRETLDDGTIRRYDNAHEATKGHELHIAPDPTPTTVQFPGMVELYDRFWNEIPKARINP</sequence>
<accession>A0A3A6QNR2</accession>
<dbReference type="Pfam" id="PF20126">
    <property type="entry name" value="TumE"/>
    <property type="match status" value="1"/>
</dbReference>
<evidence type="ECO:0000313" key="2">
    <source>
        <dbReference type="Proteomes" id="UP000281564"/>
    </source>
</evidence>
<dbReference type="AlphaFoldDB" id="A0A3A6QNR2"/>
<name>A0A3A6QNR2_9EURY</name>